<keyword evidence="2" id="KW-1185">Reference proteome</keyword>
<reference evidence="1" key="1">
    <citation type="submission" date="2019-12" db="EMBL/GenBank/DDBJ databases">
        <title>High-Quality draft genome sequences of three cyanobacteria isolated from the limestone walls of the Old Cathedral of Coimbra.</title>
        <authorList>
            <person name="Tiago I."/>
            <person name="Soares F."/>
            <person name="Portugal A."/>
        </authorList>
    </citation>
    <scope>NUCLEOTIDE SEQUENCE [LARGE SCALE GENOMIC DNA]</scope>
    <source>
        <strain evidence="1">C</strain>
    </source>
</reference>
<evidence type="ECO:0000313" key="2">
    <source>
        <dbReference type="Proteomes" id="UP000607397"/>
    </source>
</evidence>
<dbReference type="Proteomes" id="UP000607397">
    <property type="component" value="Unassembled WGS sequence"/>
</dbReference>
<gene>
    <name evidence="1" type="ORF">GS597_17015</name>
</gene>
<dbReference type="EMBL" id="WVIC01000043">
    <property type="protein sequence ID" value="NCJ08178.1"/>
    <property type="molecule type" value="Genomic_DNA"/>
</dbReference>
<organism evidence="1 2">
    <name type="scientific">Petrachloros mirabilis ULC683</name>
    <dbReference type="NCBI Taxonomy" id="2781853"/>
    <lineage>
        <taxon>Bacteria</taxon>
        <taxon>Bacillati</taxon>
        <taxon>Cyanobacteriota</taxon>
        <taxon>Cyanophyceae</taxon>
        <taxon>Synechococcales</taxon>
        <taxon>Petrachlorosaceae</taxon>
        <taxon>Petrachloros</taxon>
        <taxon>Petrachloros mirabilis</taxon>
    </lineage>
</organism>
<evidence type="ECO:0000313" key="1">
    <source>
        <dbReference type="EMBL" id="NCJ08178.1"/>
    </source>
</evidence>
<dbReference type="AlphaFoldDB" id="A0A8K2A0E8"/>
<sequence>MLFIVLGLNLLLALLCLTLTLGLLKLYRVLPDWSACLTLKAQDLRTELSTLQVTLSQQTHTLEAIQSRLTRLQQQWRLLQQWLTLLSLLQGIWGLWRRQSQRLSPPR</sequence>
<comment type="caution">
    <text evidence="1">The sequence shown here is derived from an EMBL/GenBank/DDBJ whole genome shotgun (WGS) entry which is preliminary data.</text>
</comment>
<dbReference type="RefSeq" id="WP_161826655.1">
    <property type="nucleotide sequence ID" value="NZ_WVIC01000043.1"/>
</dbReference>
<protein>
    <submittedName>
        <fullName evidence="1">Uncharacterized protein</fullName>
    </submittedName>
</protein>
<proteinExistence type="predicted"/>
<accession>A0A8K2A0E8</accession>
<name>A0A8K2A0E8_9CYAN</name>